<dbReference type="Proteomes" id="UP000697998">
    <property type="component" value="Unassembled WGS sequence"/>
</dbReference>
<proteinExistence type="predicted"/>
<dbReference type="GO" id="GO:0004803">
    <property type="term" value="F:transposase activity"/>
    <property type="evidence" value="ECO:0007669"/>
    <property type="project" value="InterPro"/>
</dbReference>
<sequence>MLYRTVQTHLATWLELSCDSRQGASGPAHVEREFRRYLECGILAHGFARARSPSAVTIFSLPTRAFVLGPWCLSRLQHPADGRNCCQSGRPRFFATAAPAVGVVSSKRLRYHLEYDPAIETLALRIFLSVVEQALRRACPAAGPDSRIGAVAFIHRFGALLNPHEHFHCLVIEGVFEADTSGAATFHESRGSDQKLLDEVHAKVRRRLLRALTRRGVLEPEDAETMANWAHGGGFSLDARVHRSADRPGLERLLRYCARPAFALERWREIDAEHLVYESLKPGPAAASA</sequence>
<comment type="caution">
    <text evidence="2">The sequence shown here is derived from an EMBL/GenBank/DDBJ whole genome shotgun (WGS) entry which is preliminary data.</text>
</comment>
<evidence type="ECO:0000313" key="2">
    <source>
        <dbReference type="EMBL" id="MBK7676633.1"/>
    </source>
</evidence>
<accession>A0A935Q2C1</accession>
<reference evidence="2 3" key="1">
    <citation type="submission" date="2020-10" db="EMBL/GenBank/DDBJ databases">
        <title>Connecting structure to function with the recovery of over 1000 high-quality activated sludge metagenome-assembled genomes encoding full-length rRNA genes using long-read sequencing.</title>
        <authorList>
            <person name="Singleton C.M."/>
            <person name="Petriglieri F."/>
            <person name="Kristensen J.M."/>
            <person name="Kirkegaard R.H."/>
            <person name="Michaelsen T.Y."/>
            <person name="Andersen M.H."/>
            <person name="Karst S.M."/>
            <person name="Dueholm M.S."/>
            <person name="Nielsen P.H."/>
            <person name="Albertsen M."/>
        </authorList>
    </citation>
    <scope>NUCLEOTIDE SEQUENCE [LARGE SCALE GENOMIC DNA]</scope>
    <source>
        <strain evidence="2">EsbW_18-Q3-R4-48_BATAC.285</strain>
    </source>
</reference>
<dbReference type="InterPro" id="IPR007069">
    <property type="entry name" value="Transposase_32"/>
</dbReference>
<dbReference type="EMBL" id="JADJMH010000021">
    <property type="protein sequence ID" value="MBK7676633.1"/>
    <property type="molecule type" value="Genomic_DNA"/>
</dbReference>
<dbReference type="GO" id="GO:0003677">
    <property type="term" value="F:DNA binding"/>
    <property type="evidence" value="ECO:0007669"/>
    <property type="project" value="InterPro"/>
</dbReference>
<name>A0A935Q2C1_9PROT</name>
<protein>
    <submittedName>
        <fullName evidence="2">Transposase</fullName>
    </submittedName>
</protein>
<dbReference type="Pfam" id="PF04986">
    <property type="entry name" value="Y2_Tnp"/>
    <property type="match status" value="1"/>
</dbReference>
<gene>
    <name evidence="2" type="ORF">IPJ27_18740</name>
</gene>
<dbReference type="AlphaFoldDB" id="A0A935Q2C1"/>
<feature type="domain" description="Transposase IS801/IS1294" evidence="1">
    <location>
        <begin position="149"/>
        <end position="280"/>
    </location>
</feature>
<organism evidence="2 3">
    <name type="scientific">Candidatus Accumulibacter proximus</name>
    <dbReference type="NCBI Taxonomy" id="2954385"/>
    <lineage>
        <taxon>Bacteria</taxon>
        <taxon>Pseudomonadati</taxon>
        <taxon>Pseudomonadota</taxon>
        <taxon>Betaproteobacteria</taxon>
        <taxon>Candidatus Accumulibacter</taxon>
    </lineage>
</organism>
<dbReference type="GO" id="GO:0006313">
    <property type="term" value="P:DNA transposition"/>
    <property type="evidence" value="ECO:0007669"/>
    <property type="project" value="InterPro"/>
</dbReference>
<evidence type="ECO:0000313" key="3">
    <source>
        <dbReference type="Proteomes" id="UP000697998"/>
    </source>
</evidence>
<evidence type="ECO:0000259" key="1">
    <source>
        <dbReference type="Pfam" id="PF04986"/>
    </source>
</evidence>